<reference evidence="10 11" key="1">
    <citation type="journal article" date="2022" name="Environ. Microbiol. Rep.">
        <title>Eco-phylogenetic analyses reveal divergent evolution of vitamin B12 metabolism in the marine bacterial family 'Psychromonadaceae'.</title>
        <authorList>
            <person name="Jin X."/>
            <person name="Yang Y."/>
            <person name="Cao H."/>
            <person name="Gao B."/>
            <person name="Zhao Z."/>
        </authorList>
    </citation>
    <scope>NUCLEOTIDE SEQUENCE [LARGE SCALE GENOMIC DNA]</scope>
    <source>
        <strain evidence="10 11">MKS20</strain>
    </source>
</reference>
<keyword evidence="5" id="KW-0804">Transcription</keyword>
<dbReference type="SMART" id="SM00448">
    <property type="entry name" value="REC"/>
    <property type="match status" value="1"/>
</dbReference>
<proteinExistence type="predicted"/>
<evidence type="ECO:0000256" key="6">
    <source>
        <dbReference type="PROSITE-ProRule" id="PRU00169"/>
    </source>
</evidence>
<evidence type="ECO:0000256" key="3">
    <source>
        <dbReference type="ARBA" id="ARBA00023015"/>
    </source>
</evidence>
<evidence type="ECO:0000256" key="2">
    <source>
        <dbReference type="ARBA" id="ARBA00023012"/>
    </source>
</evidence>
<dbReference type="InterPro" id="IPR011006">
    <property type="entry name" value="CheY-like_superfamily"/>
</dbReference>
<evidence type="ECO:0000259" key="8">
    <source>
        <dbReference type="PROSITE" id="PS50110"/>
    </source>
</evidence>
<dbReference type="InterPro" id="IPR036388">
    <property type="entry name" value="WH-like_DNA-bd_sf"/>
</dbReference>
<evidence type="ECO:0000256" key="1">
    <source>
        <dbReference type="ARBA" id="ARBA00022553"/>
    </source>
</evidence>
<dbReference type="RefSeq" id="WP_232803967.1">
    <property type="nucleotide sequence ID" value="NZ_JAIMJA010000013.1"/>
</dbReference>
<feature type="modified residue" description="4-aspartylphosphate" evidence="6">
    <location>
        <position position="57"/>
    </location>
</feature>
<organism evidence="10 11">
    <name type="scientific">Motilimonas cestriensis</name>
    <dbReference type="NCBI Taxonomy" id="2742685"/>
    <lineage>
        <taxon>Bacteria</taxon>
        <taxon>Pseudomonadati</taxon>
        <taxon>Pseudomonadota</taxon>
        <taxon>Gammaproteobacteria</taxon>
        <taxon>Alteromonadales</taxon>
        <taxon>Alteromonadales genera incertae sedis</taxon>
        <taxon>Motilimonas</taxon>
    </lineage>
</organism>
<feature type="domain" description="OmpR/PhoB-type" evidence="9">
    <location>
        <begin position="133"/>
        <end position="231"/>
    </location>
</feature>
<dbReference type="EMBL" id="JAIMJA010000013">
    <property type="protein sequence ID" value="MCE2595776.1"/>
    <property type="molecule type" value="Genomic_DNA"/>
</dbReference>
<keyword evidence="1 6" id="KW-0597">Phosphoprotein</keyword>
<dbReference type="CDD" id="cd00383">
    <property type="entry name" value="trans_reg_C"/>
    <property type="match status" value="1"/>
</dbReference>
<accession>A0ABS8WDE3</accession>
<evidence type="ECO:0000259" key="9">
    <source>
        <dbReference type="PROSITE" id="PS51755"/>
    </source>
</evidence>
<dbReference type="InterPro" id="IPR001867">
    <property type="entry name" value="OmpR/PhoB-type_DNA-bd"/>
</dbReference>
<gene>
    <name evidence="10" type="ORF">K6Y31_13270</name>
</gene>
<keyword evidence="3" id="KW-0805">Transcription regulation</keyword>
<dbReference type="Pfam" id="PF00072">
    <property type="entry name" value="Response_reg"/>
    <property type="match status" value="1"/>
</dbReference>
<comment type="caution">
    <text evidence="10">The sequence shown here is derived from an EMBL/GenBank/DDBJ whole genome shotgun (WGS) entry which is preliminary data.</text>
</comment>
<evidence type="ECO:0000313" key="10">
    <source>
        <dbReference type="EMBL" id="MCE2595776.1"/>
    </source>
</evidence>
<dbReference type="InterPro" id="IPR016032">
    <property type="entry name" value="Sig_transdc_resp-reg_C-effctor"/>
</dbReference>
<dbReference type="InterPro" id="IPR001789">
    <property type="entry name" value="Sig_transdc_resp-reg_receiver"/>
</dbReference>
<feature type="DNA-binding region" description="OmpR/PhoB-type" evidence="7">
    <location>
        <begin position="133"/>
        <end position="231"/>
    </location>
</feature>
<dbReference type="PROSITE" id="PS50110">
    <property type="entry name" value="RESPONSE_REGULATORY"/>
    <property type="match status" value="1"/>
</dbReference>
<evidence type="ECO:0000256" key="4">
    <source>
        <dbReference type="ARBA" id="ARBA00023125"/>
    </source>
</evidence>
<dbReference type="PANTHER" id="PTHR48111">
    <property type="entry name" value="REGULATOR OF RPOS"/>
    <property type="match status" value="1"/>
</dbReference>
<dbReference type="SMART" id="SM00862">
    <property type="entry name" value="Trans_reg_C"/>
    <property type="match status" value="1"/>
</dbReference>
<keyword evidence="11" id="KW-1185">Reference proteome</keyword>
<keyword evidence="2" id="KW-0902">Two-component regulatory system</keyword>
<dbReference type="Pfam" id="PF00486">
    <property type="entry name" value="Trans_reg_C"/>
    <property type="match status" value="1"/>
</dbReference>
<sequence>MPTAVAKTLLVVDDNAELRDALSDYLGNAGFTVLTAADGIEMRQCLQQHNPDLIILDVMLPGEDGFSLCGWIRRSSSVPIIMLTAVAEEADRVVGLEIGADDYMTKSFSPRELLARIKAQLRRAQFNAGLNQARYICFANWKLDTLTRQLIDEKGNINQLSGADYSLLHLFLRHANQLLDRDQISATIKGREAMPLERGIDVQISRLRHHLNDQDRALIKTVRGQGYMLNAEAVHEV</sequence>
<protein>
    <submittedName>
        <fullName evidence="10">Response regulator transcription factor</fullName>
    </submittedName>
</protein>
<dbReference type="SUPFAM" id="SSF52172">
    <property type="entry name" value="CheY-like"/>
    <property type="match status" value="1"/>
</dbReference>
<dbReference type="InterPro" id="IPR039420">
    <property type="entry name" value="WalR-like"/>
</dbReference>
<dbReference type="PROSITE" id="PS51755">
    <property type="entry name" value="OMPR_PHOB"/>
    <property type="match status" value="1"/>
</dbReference>
<dbReference type="PANTHER" id="PTHR48111:SF4">
    <property type="entry name" value="DNA-BINDING DUAL TRANSCRIPTIONAL REGULATOR OMPR"/>
    <property type="match status" value="1"/>
</dbReference>
<dbReference type="SUPFAM" id="SSF46894">
    <property type="entry name" value="C-terminal effector domain of the bipartite response regulators"/>
    <property type="match status" value="1"/>
</dbReference>
<name>A0ABS8WDE3_9GAMM</name>
<dbReference type="Gene3D" id="1.10.10.10">
    <property type="entry name" value="Winged helix-like DNA-binding domain superfamily/Winged helix DNA-binding domain"/>
    <property type="match status" value="1"/>
</dbReference>
<evidence type="ECO:0000313" key="11">
    <source>
        <dbReference type="Proteomes" id="UP001201273"/>
    </source>
</evidence>
<dbReference type="Gene3D" id="3.40.50.2300">
    <property type="match status" value="1"/>
</dbReference>
<evidence type="ECO:0000256" key="7">
    <source>
        <dbReference type="PROSITE-ProRule" id="PRU01091"/>
    </source>
</evidence>
<dbReference type="Proteomes" id="UP001201273">
    <property type="component" value="Unassembled WGS sequence"/>
</dbReference>
<feature type="domain" description="Response regulatory" evidence="8">
    <location>
        <begin position="8"/>
        <end position="121"/>
    </location>
</feature>
<dbReference type="Gene3D" id="6.10.250.690">
    <property type="match status" value="1"/>
</dbReference>
<keyword evidence="4 7" id="KW-0238">DNA-binding</keyword>
<evidence type="ECO:0000256" key="5">
    <source>
        <dbReference type="ARBA" id="ARBA00023163"/>
    </source>
</evidence>